<evidence type="ECO:0000313" key="10">
    <source>
        <dbReference type="Proteomes" id="UP001285441"/>
    </source>
</evidence>
<dbReference type="PANTHER" id="PTHR37799:SF1">
    <property type="entry name" value="SMALL RIBOSOMAL SUBUNIT PROTEIN MS23"/>
    <property type="match status" value="1"/>
</dbReference>
<evidence type="ECO:0000256" key="2">
    <source>
        <dbReference type="ARBA" id="ARBA00009864"/>
    </source>
</evidence>
<feature type="region of interest" description="Disordered" evidence="8">
    <location>
        <begin position="49"/>
        <end position="69"/>
    </location>
</feature>
<dbReference type="CDD" id="cd23701">
    <property type="entry name" value="At1g26750"/>
    <property type="match status" value="1"/>
</dbReference>
<reference evidence="9" key="2">
    <citation type="submission" date="2023-06" db="EMBL/GenBank/DDBJ databases">
        <authorList>
            <consortium name="Lawrence Berkeley National Laboratory"/>
            <person name="Haridas S."/>
            <person name="Hensen N."/>
            <person name="Bonometti L."/>
            <person name="Westerberg I."/>
            <person name="Brannstrom I.O."/>
            <person name="Guillou S."/>
            <person name="Cros-Aarteil S."/>
            <person name="Calhoun S."/>
            <person name="Kuo A."/>
            <person name="Mondo S."/>
            <person name="Pangilinan J."/>
            <person name="Riley R."/>
            <person name="LaButti K."/>
            <person name="Andreopoulos B."/>
            <person name="Lipzen A."/>
            <person name="Chen C."/>
            <person name="Yanf M."/>
            <person name="Daum C."/>
            <person name="Ng V."/>
            <person name="Clum A."/>
            <person name="Steindorff A."/>
            <person name="Ohm R."/>
            <person name="Martin F."/>
            <person name="Silar P."/>
            <person name="Natvig D."/>
            <person name="Lalanne C."/>
            <person name="Gautier V."/>
            <person name="Ament-velasquez S.L."/>
            <person name="Kruys A."/>
            <person name="Hutchinson M.I."/>
            <person name="Powell A.J."/>
            <person name="Barry K."/>
            <person name="Miller A.N."/>
            <person name="Grigoriev I.V."/>
            <person name="Debuchy R."/>
            <person name="Gladieux P."/>
            <person name="Thoren M.H."/>
            <person name="Johannesson H."/>
        </authorList>
    </citation>
    <scope>NUCLEOTIDE SEQUENCE</scope>
    <source>
        <strain evidence="9">CBS 232.78</strain>
    </source>
</reference>
<dbReference type="EMBL" id="JAULSW010000003">
    <property type="protein sequence ID" value="KAK3387505.1"/>
    <property type="molecule type" value="Genomic_DNA"/>
</dbReference>
<sequence length="238" mass="28235">MGRQIRPARVFQTAKDFYASKIINDRIKGSETKRAPAWLKALESIPPSETMTRPYPIQHTPPPKDARRPRSIFRPTKIVYPEDELRQTFYRDHPWELARPMLVLEMDVTEARTRDWRTLEQKGMRLSGENVVQRQMYLMQHEGLTKNQAYDVARKEFYKVRQQEDIQRRVVLEEARHVGAYFGKNTLQYGMELEDRNYEHWKAFAKTEIERMQSLNSQEPQSNLPLLDAELETAEILK</sequence>
<organism evidence="9 10">
    <name type="scientific">Podospora didyma</name>
    <dbReference type="NCBI Taxonomy" id="330526"/>
    <lineage>
        <taxon>Eukaryota</taxon>
        <taxon>Fungi</taxon>
        <taxon>Dikarya</taxon>
        <taxon>Ascomycota</taxon>
        <taxon>Pezizomycotina</taxon>
        <taxon>Sordariomycetes</taxon>
        <taxon>Sordariomycetidae</taxon>
        <taxon>Sordariales</taxon>
        <taxon>Podosporaceae</taxon>
        <taxon>Podospora</taxon>
    </lineage>
</organism>
<dbReference type="AlphaFoldDB" id="A0AAE0U1U6"/>
<evidence type="ECO:0000313" key="9">
    <source>
        <dbReference type="EMBL" id="KAK3387505.1"/>
    </source>
</evidence>
<keyword evidence="10" id="KW-1185">Reference proteome</keyword>
<comment type="caution">
    <text evidence="9">The sequence shown here is derived from an EMBL/GenBank/DDBJ whole genome shotgun (WGS) entry which is preliminary data.</text>
</comment>
<comment type="similarity">
    <text evidence="2">Belongs to the mitochondrion-specific ribosomal protein mS23 family.</text>
</comment>
<keyword evidence="5" id="KW-0687">Ribonucleoprotein</keyword>
<name>A0AAE0U1U6_9PEZI</name>
<dbReference type="GO" id="GO:0003735">
    <property type="term" value="F:structural constituent of ribosome"/>
    <property type="evidence" value="ECO:0007669"/>
    <property type="project" value="InterPro"/>
</dbReference>
<protein>
    <recommendedName>
        <fullName evidence="6">Small ribosomal subunit protein mS23</fullName>
    </recommendedName>
    <alternativeName>
        <fullName evidence="7">37S ribosomal protein S25, mitochondrial</fullName>
    </alternativeName>
</protein>
<accession>A0AAE0U1U6</accession>
<comment type="subcellular location">
    <subcellularLocation>
        <location evidence="1">Mitochondrion</location>
    </subcellularLocation>
</comment>
<keyword evidence="4" id="KW-0496">Mitochondrion</keyword>
<dbReference type="PANTHER" id="PTHR37799">
    <property type="entry name" value="37S RIBOSOMAL PROTEIN S25, MITOCHONDRIAL"/>
    <property type="match status" value="1"/>
</dbReference>
<evidence type="ECO:0000256" key="7">
    <source>
        <dbReference type="ARBA" id="ARBA00035421"/>
    </source>
</evidence>
<evidence type="ECO:0000256" key="5">
    <source>
        <dbReference type="ARBA" id="ARBA00023274"/>
    </source>
</evidence>
<dbReference type="Proteomes" id="UP001285441">
    <property type="component" value="Unassembled WGS sequence"/>
</dbReference>
<dbReference type="Pfam" id="PF13741">
    <property type="entry name" value="MRP-S25"/>
    <property type="match status" value="1"/>
</dbReference>
<evidence type="ECO:0000256" key="1">
    <source>
        <dbReference type="ARBA" id="ARBA00004173"/>
    </source>
</evidence>
<reference evidence="9" key="1">
    <citation type="journal article" date="2023" name="Mol. Phylogenet. Evol.">
        <title>Genome-scale phylogeny and comparative genomics of the fungal order Sordariales.</title>
        <authorList>
            <person name="Hensen N."/>
            <person name="Bonometti L."/>
            <person name="Westerberg I."/>
            <person name="Brannstrom I.O."/>
            <person name="Guillou S."/>
            <person name="Cros-Aarteil S."/>
            <person name="Calhoun S."/>
            <person name="Haridas S."/>
            <person name="Kuo A."/>
            <person name="Mondo S."/>
            <person name="Pangilinan J."/>
            <person name="Riley R."/>
            <person name="LaButti K."/>
            <person name="Andreopoulos B."/>
            <person name="Lipzen A."/>
            <person name="Chen C."/>
            <person name="Yan M."/>
            <person name="Daum C."/>
            <person name="Ng V."/>
            <person name="Clum A."/>
            <person name="Steindorff A."/>
            <person name="Ohm R.A."/>
            <person name="Martin F."/>
            <person name="Silar P."/>
            <person name="Natvig D.O."/>
            <person name="Lalanne C."/>
            <person name="Gautier V."/>
            <person name="Ament-Velasquez S.L."/>
            <person name="Kruys A."/>
            <person name="Hutchinson M.I."/>
            <person name="Powell A.J."/>
            <person name="Barry K."/>
            <person name="Miller A.N."/>
            <person name="Grigoriev I.V."/>
            <person name="Debuchy R."/>
            <person name="Gladieux P."/>
            <person name="Hiltunen Thoren M."/>
            <person name="Johannesson H."/>
        </authorList>
    </citation>
    <scope>NUCLEOTIDE SEQUENCE</scope>
    <source>
        <strain evidence="9">CBS 232.78</strain>
    </source>
</reference>
<keyword evidence="3 9" id="KW-0689">Ribosomal protein</keyword>
<evidence type="ECO:0000256" key="6">
    <source>
        <dbReference type="ARBA" id="ARBA00035137"/>
    </source>
</evidence>
<gene>
    <name evidence="9" type="ORF">B0H63DRAFT_158803</name>
</gene>
<dbReference type="InterPro" id="IPR059242">
    <property type="entry name" value="mS23_dom"/>
</dbReference>
<proteinExistence type="inferred from homology"/>
<evidence type="ECO:0000256" key="4">
    <source>
        <dbReference type="ARBA" id="ARBA00023128"/>
    </source>
</evidence>
<evidence type="ECO:0000256" key="3">
    <source>
        <dbReference type="ARBA" id="ARBA00022980"/>
    </source>
</evidence>
<dbReference type="GO" id="GO:0005763">
    <property type="term" value="C:mitochondrial small ribosomal subunit"/>
    <property type="evidence" value="ECO:0007669"/>
    <property type="project" value="InterPro"/>
</dbReference>
<evidence type="ECO:0000256" key="8">
    <source>
        <dbReference type="SAM" id="MobiDB-lite"/>
    </source>
</evidence>
<dbReference type="InterPro" id="IPR016939">
    <property type="entry name" value="Ribosomal_mS23_fun"/>
</dbReference>